<dbReference type="AlphaFoldDB" id="A0A9P5U5T6"/>
<protein>
    <submittedName>
        <fullName evidence="1">Uncharacterized protein</fullName>
    </submittedName>
</protein>
<keyword evidence="2" id="KW-1185">Reference proteome</keyword>
<dbReference type="Proteomes" id="UP000772434">
    <property type="component" value="Unassembled WGS sequence"/>
</dbReference>
<accession>A0A9P5U5T6</accession>
<sequence>MFSRPDYRINPAVRTCEKLDDPTCKKLTLTQTCEKLYDPTCEKMTIQIDYTKHINMIGPDGKNPIGFKPVYKETFTAQFMRAREEPNFLEITHAHGRIYGMSLFNVSFEIGEYIFLKLSTPLAYFSGTLKVKV</sequence>
<evidence type="ECO:0000313" key="1">
    <source>
        <dbReference type="EMBL" id="KAF9066108.1"/>
    </source>
</evidence>
<dbReference type="EMBL" id="JADNRY010000092">
    <property type="protein sequence ID" value="KAF9066108.1"/>
    <property type="molecule type" value="Genomic_DNA"/>
</dbReference>
<reference evidence="1" key="1">
    <citation type="submission" date="2020-11" db="EMBL/GenBank/DDBJ databases">
        <authorList>
            <consortium name="DOE Joint Genome Institute"/>
            <person name="Ahrendt S."/>
            <person name="Riley R."/>
            <person name="Andreopoulos W."/>
            <person name="Labutti K."/>
            <person name="Pangilinan J."/>
            <person name="Ruiz-Duenas F.J."/>
            <person name="Barrasa J.M."/>
            <person name="Sanchez-Garcia M."/>
            <person name="Camarero S."/>
            <person name="Miyauchi S."/>
            <person name="Serrano A."/>
            <person name="Linde D."/>
            <person name="Babiker R."/>
            <person name="Drula E."/>
            <person name="Ayuso-Fernandez I."/>
            <person name="Pacheco R."/>
            <person name="Padilla G."/>
            <person name="Ferreira P."/>
            <person name="Barriuso J."/>
            <person name="Kellner H."/>
            <person name="Castanera R."/>
            <person name="Alfaro M."/>
            <person name="Ramirez L."/>
            <person name="Pisabarro A.G."/>
            <person name="Kuo A."/>
            <person name="Tritt A."/>
            <person name="Lipzen A."/>
            <person name="He G."/>
            <person name="Yan M."/>
            <person name="Ng V."/>
            <person name="Cullen D."/>
            <person name="Martin F."/>
            <person name="Rosso M.-N."/>
            <person name="Henrissat B."/>
            <person name="Hibbett D."/>
            <person name="Martinez A.T."/>
            <person name="Grigoriev I.V."/>
        </authorList>
    </citation>
    <scope>NUCLEOTIDE SEQUENCE</scope>
    <source>
        <strain evidence="1">AH 40177</strain>
    </source>
</reference>
<gene>
    <name evidence="1" type="ORF">BDP27DRAFT_1365837</name>
</gene>
<name>A0A9P5U5T6_9AGAR</name>
<organism evidence="1 2">
    <name type="scientific">Rhodocollybia butyracea</name>
    <dbReference type="NCBI Taxonomy" id="206335"/>
    <lineage>
        <taxon>Eukaryota</taxon>
        <taxon>Fungi</taxon>
        <taxon>Dikarya</taxon>
        <taxon>Basidiomycota</taxon>
        <taxon>Agaricomycotina</taxon>
        <taxon>Agaricomycetes</taxon>
        <taxon>Agaricomycetidae</taxon>
        <taxon>Agaricales</taxon>
        <taxon>Marasmiineae</taxon>
        <taxon>Omphalotaceae</taxon>
        <taxon>Rhodocollybia</taxon>
    </lineage>
</organism>
<evidence type="ECO:0000313" key="2">
    <source>
        <dbReference type="Proteomes" id="UP000772434"/>
    </source>
</evidence>
<proteinExistence type="predicted"/>
<comment type="caution">
    <text evidence="1">The sequence shown here is derived from an EMBL/GenBank/DDBJ whole genome shotgun (WGS) entry which is preliminary data.</text>
</comment>